<comment type="caution">
    <text evidence="4">The sequence shown here is derived from an EMBL/GenBank/DDBJ whole genome shotgun (WGS) entry which is preliminary data.</text>
</comment>
<feature type="compositionally biased region" description="Polar residues" evidence="1">
    <location>
        <begin position="1"/>
        <end position="11"/>
    </location>
</feature>
<evidence type="ECO:0000313" key="3">
    <source>
        <dbReference type="EMBL" id="TFW31587.1"/>
    </source>
</evidence>
<dbReference type="EMBL" id="SPUM01000087">
    <property type="protein sequence ID" value="TFW31587.1"/>
    <property type="molecule type" value="Genomic_DNA"/>
</dbReference>
<evidence type="ECO:0000313" key="4">
    <source>
        <dbReference type="EMBL" id="TFW31620.1"/>
    </source>
</evidence>
<feature type="compositionally biased region" description="Low complexity" evidence="1">
    <location>
        <begin position="188"/>
        <end position="209"/>
    </location>
</feature>
<feature type="domain" description="Phasin" evidence="2">
    <location>
        <begin position="80"/>
        <end position="170"/>
    </location>
</feature>
<evidence type="ECO:0000256" key="1">
    <source>
        <dbReference type="SAM" id="MobiDB-lite"/>
    </source>
</evidence>
<gene>
    <name evidence="3" type="ORF">E4O92_13145</name>
    <name evidence="4" type="ORF">E4O92_13330</name>
</gene>
<reference evidence="4 5" key="1">
    <citation type="submission" date="2019-03" db="EMBL/GenBank/DDBJ databases">
        <title>Draft genome of Massilia hortus sp. nov., a novel bacterial species of the Oxalobacteraceae family.</title>
        <authorList>
            <person name="Peta V."/>
            <person name="Raths R."/>
            <person name="Bucking H."/>
        </authorList>
    </citation>
    <scope>NUCLEOTIDE SEQUENCE [LARGE SCALE GENOMIC DNA]</scope>
    <source>
        <strain evidence="4 5">ONC3</strain>
    </source>
</reference>
<evidence type="ECO:0000259" key="2">
    <source>
        <dbReference type="Pfam" id="PF09361"/>
    </source>
</evidence>
<organism evidence="4 5">
    <name type="scientific">Massilia horti</name>
    <dbReference type="NCBI Taxonomy" id="2562153"/>
    <lineage>
        <taxon>Bacteria</taxon>
        <taxon>Pseudomonadati</taxon>
        <taxon>Pseudomonadota</taxon>
        <taxon>Betaproteobacteria</taxon>
        <taxon>Burkholderiales</taxon>
        <taxon>Oxalobacteraceae</taxon>
        <taxon>Telluria group</taxon>
        <taxon>Massilia</taxon>
    </lineage>
</organism>
<name>A0A4Y9T3J9_9BURK</name>
<feature type="region of interest" description="Disordered" evidence="1">
    <location>
        <begin position="1"/>
        <end position="21"/>
    </location>
</feature>
<keyword evidence="5" id="KW-1185">Reference proteome</keyword>
<dbReference type="EMBL" id="SPUM01000087">
    <property type="protein sequence ID" value="TFW31620.1"/>
    <property type="molecule type" value="Genomic_DNA"/>
</dbReference>
<dbReference type="InterPro" id="IPR010127">
    <property type="entry name" value="Phasin_subfam-1"/>
</dbReference>
<protein>
    <submittedName>
        <fullName evidence="4">Phasin family protein</fullName>
    </submittedName>
</protein>
<feature type="region of interest" description="Disordered" evidence="1">
    <location>
        <begin position="173"/>
        <end position="209"/>
    </location>
</feature>
<dbReference type="InterPro" id="IPR018968">
    <property type="entry name" value="Phasin"/>
</dbReference>
<evidence type="ECO:0000313" key="5">
    <source>
        <dbReference type="Proteomes" id="UP000297258"/>
    </source>
</evidence>
<sequence>MAKSSIHTNGSPAGPPARRRPCHLTEPAYPANSANLGHQTTSYRKLFRERRPQKGVSNEFYLEENMQAYPNNPALRGHLESQVNFLSELTQKTYDSMRKLSELNMHLAQQMIEDSMNMGRSMMQCSDPFQMTSTAMNGLQPATEHLRTYQQQLMGVLAGAQVDLTRSAETSISEASRSASAMADQMVRSASASATAAENAAGSAARNAG</sequence>
<dbReference type="Pfam" id="PF09361">
    <property type="entry name" value="Phasin_2"/>
    <property type="match status" value="1"/>
</dbReference>
<dbReference type="Proteomes" id="UP000297258">
    <property type="component" value="Unassembled WGS sequence"/>
</dbReference>
<dbReference type="NCBIfam" id="TIGR01841">
    <property type="entry name" value="phasin"/>
    <property type="match status" value="1"/>
</dbReference>
<accession>A0A4Y9T3J9</accession>
<dbReference type="OrthoDB" id="8759766at2"/>
<proteinExistence type="predicted"/>
<dbReference type="AlphaFoldDB" id="A0A4Y9T3J9"/>